<sequence length="95" mass="10824">MIKVIACGEVVEFDSINDAFDEVDFWAEVTMIDTETNTVYCYNEQGVLEHTEKLSVHKNLFSKEEMEIVKSALEFASNNSEGLTKMVIENIINKI</sequence>
<organism evidence="1 2">
    <name type="scientific">Vibrio phage Achelous</name>
    <dbReference type="NCBI Taxonomy" id="2576872"/>
    <lineage>
        <taxon>Viruses</taxon>
        <taxon>Duplodnaviria</taxon>
        <taxon>Heunggongvirae</taxon>
        <taxon>Uroviricota</taxon>
        <taxon>Caudoviricetes</taxon>
        <taxon>Demerecviridae</taxon>
        <taxon>Ermolyevavirinae</taxon>
        <taxon>Thalassavirus</taxon>
        <taxon>Thalassavirus achelous</taxon>
    </lineage>
</organism>
<proteinExistence type="predicted"/>
<dbReference type="EMBL" id="MK796244">
    <property type="protein sequence ID" value="QCQ57690.1"/>
    <property type="molecule type" value="Genomic_DNA"/>
</dbReference>
<gene>
    <name evidence="1" type="ORF">ACHELOUS_100</name>
</gene>
<keyword evidence="2" id="KW-1185">Reference proteome</keyword>
<name>A0A4P8MV83_9CAUD</name>
<evidence type="ECO:0000313" key="2">
    <source>
        <dbReference type="Proteomes" id="UP000302168"/>
    </source>
</evidence>
<accession>A0A4P8MV83</accession>
<dbReference type="Proteomes" id="UP000302168">
    <property type="component" value="Segment"/>
</dbReference>
<reference evidence="1 2" key="1">
    <citation type="submission" date="2019-04" db="EMBL/GenBank/DDBJ databases">
        <authorList>
            <person name="Gallagher L."/>
            <person name="Broussard G."/>
        </authorList>
    </citation>
    <scope>NUCLEOTIDE SEQUENCE [LARGE SCALE GENOMIC DNA]</scope>
</reference>
<evidence type="ECO:0000313" key="1">
    <source>
        <dbReference type="EMBL" id="QCQ57690.1"/>
    </source>
</evidence>
<protein>
    <submittedName>
        <fullName evidence="1">Uncharacterized protein</fullName>
    </submittedName>
</protein>